<evidence type="ECO:0000313" key="1">
    <source>
        <dbReference type="EMBL" id="KXA10834.1"/>
    </source>
</evidence>
<name>A0A133N3D5_CLOPF</name>
<proteinExistence type="predicted"/>
<protein>
    <recommendedName>
        <fullName evidence="3">GLTP domain-containing protein</fullName>
    </recommendedName>
</protein>
<sequence>MIMSKEISNKDRENIIKRIYERMKHDLKEEEFYAEVSLSEMEDSIKKHYLKGKSKFKTLEELIDNEIKNEKF</sequence>
<accession>A0A133N3D5</accession>
<gene>
    <name evidence="1" type="ORF">HMPREF3222_02009</name>
</gene>
<organism evidence="1 2">
    <name type="scientific">Clostridium perfringens</name>
    <dbReference type="NCBI Taxonomy" id="1502"/>
    <lineage>
        <taxon>Bacteria</taxon>
        <taxon>Bacillati</taxon>
        <taxon>Bacillota</taxon>
        <taxon>Clostridia</taxon>
        <taxon>Eubacteriales</taxon>
        <taxon>Clostridiaceae</taxon>
        <taxon>Clostridium</taxon>
    </lineage>
</organism>
<dbReference type="EMBL" id="LRPU01000097">
    <property type="protein sequence ID" value="KXA10834.1"/>
    <property type="molecule type" value="Genomic_DNA"/>
</dbReference>
<comment type="caution">
    <text evidence="1">The sequence shown here is derived from an EMBL/GenBank/DDBJ whole genome shotgun (WGS) entry which is preliminary data.</text>
</comment>
<dbReference type="Proteomes" id="UP000070646">
    <property type="component" value="Unassembled WGS sequence"/>
</dbReference>
<dbReference type="PATRIC" id="fig|1502.174.peg.2024"/>
<dbReference type="AlphaFoldDB" id="A0A133N3D5"/>
<reference evidence="1 2" key="1">
    <citation type="submission" date="2016-01" db="EMBL/GenBank/DDBJ databases">
        <authorList>
            <person name="Oliw E.H."/>
        </authorList>
    </citation>
    <scope>NUCLEOTIDE SEQUENCE [LARGE SCALE GENOMIC DNA]</scope>
    <source>
        <strain evidence="1 2">MJR7757A</strain>
    </source>
</reference>
<evidence type="ECO:0000313" key="2">
    <source>
        <dbReference type="Proteomes" id="UP000070646"/>
    </source>
</evidence>
<evidence type="ECO:0008006" key="3">
    <source>
        <dbReference type="Google" id="ProtNLM"/>
    </source>
</evidence>